<dbReference type="PROSITE" id="PS50293">
    <property type="entry name" value="TPR_REGION"/>
    <property type="match status" value="2"/>
</dbReference>
<dbReference type="SMART" id="SM00671">
    <property type="entry name" value="SEL1"/>
    <property type="match status" value="2"/>
</dbReference>
<dbReference type="RefSeq" id="WP_155302817.1">
    <property type="nucleotide sequence ID" value="NZ_AP021875.1"/>
</dbReference>
<evidence type="ECO:0000256" key="3">
    <source>
        <dbReference type="PROSITE-ProRule" id="PRU00339"/>
    </source>
</evidence>
<dbReference type="EMBL" id="AP021875">
    <property type="protein sequence ID" value="BBO73736.1"/>
    <property type="molecule type" value="Genomic_DNA"/>
</dbReference>
<gene>
    <name evidence="4" type="ORF">DSCW_11530</name>
</gene>
<dbReference type="InterPro" id="IPR011990">
    <property type="entry name" value="TPR-like_helical_dom_sf"/>
</dbReference>
<dbReference type="InterPro" id="IPR006597">
    <property type="entry name" value="Sel1-like"/>
</dbReference>
<dbReference type="Pfam" id="PF00515">
    <property type="entry name" value="TPR_1"/>
    <property type="match status" value="1"/>
</dbReference>
<feature type="repeat" description="TPR" evidence="3">
    <location>
        <begin position="197"/>
        <end position="230"/>
    </location>
</feature>
<dbReference type="Pfam" id="PF13181">
    <property type="entry name" value="TPR_8"/>
    <property type="match status" value="1"/>
</dbReference>
<dbReference type="AlphaFoldDB" id="A0A5K7YWM4"/>
<dbReference type="Pfam" id="PF12895">
    <property type="entry name" value="ANAPC3"/>
    <property type="match status" value="1"/>
</dbReference>
<organism evidence="4 5">
    <name type="scientific">Desulfosarcina widdelii</name>
    <dbReference type="NCBI Taxonomy" id="947919"/>
    <lineage>
        <taxon>Bacteria</taxon>
        <taxon>Pseudomonadati</taxon>
        <taxon>Thermodesulfobacteriota</taxon>
        <taxon>Desulfobacteria</taxon>
        <taxon>Desulfobacterales</taxon>
        <taxon>Desulfosarcinaceae</taxon>
        <taxon>Desulfosarcina</taxon>
    </lineage>
</organism>
<sequence length="315" mass="35908">MPTCEERYKQIQEMIGQQQYNEAIAALDQLVTKYNGFAPAQLDLGNLYYTAGQLDKALTHYELSVQLEPENPLYLKNLADLLYSEKKDVARALELYESILSLRPDDIQTLMIAGHLCVSLEKFEDALDHYNRVLDIEPWNDEAQQFVDRIQQKGEHVDGDMDPVTDYRRCQELVDSGQIDAALAGLETLVEKHPDFAIAYNDLGVLYYQRGDKQLCKQFYEKAVELQPENANFKKNLADFYLIENGEVENALEIYLSVLTDDPEDIDVLMVAGKICSAMGKTESAKTFYERVIDVEPWNLEASEALDKLAKSPEQ</sequence>
<dbReference type="OrthoDB" id="5394592at2"/>
<dbReference type="PANTHER" id="PTHR44943:SF8">
    <property type="entry name" value="TPR REPEAT-CONTAINING PROTEIN MJ0263"/>
    <property type="match status" value="1"/>
</dbReference>
<dbReference type="InterPro" id="IPR019734">
    <property type="entry name" value="TPR_rpt"/>
</dbReference>
<reference evidence="4 5" key="1">
    <citation type="submission" date="2019-11" db="EMBL/GenBank/DDBJ databases">
        <title>Comparative genomics of hydrocarbon-degrading Desulfosarcina strains.</title>
        <authorList>
            <person name="Watanabe M."/>
            <person name="Kojima H."/>
            <person name="Fukui M."/>
        </authorList>
    </citation>
    <scope>NUCLEOTIDE SEQUENCE [LARGE SCALE GENOMIC DNA]</scope>
    <source>
        <strain evidence="4 5">PP31</strain>
    </source>
</reference>
<name>A0A5K7YWM4_9BACT</name>
<dbReference type="SUPFAM" id="SSF48452">
    <property type="entry name" value="TPR-like"/>
    <property type="match status" value="1"/>
</dbReference>
<evidence type="ECO:0000256" key="1">
    <source>
        <dbReference type="ARBA" id="ARBA00022737"/>
    </source>
</evidence>
<dbReference type="KEGG" id="dwd:DSCW_11530"/>
<keyword evidence="1" id="KW-0677">Repeat</keyword>
<dbReference type="InterPro" id="IPR051685">
    <property type="entry name" value="Ycf3/AcsC/BcsC/TPR_MFPF"/>
</dbReference>
<dbReference type="PANTHER" id="PTHR44943">
    <property type="entry name" value="CELLULOSE SYNTHASE OPERON PROTEIN C"/>
    <property type="match status" value="1"/>
</dbReference>
<keyword evidence="5" id="KW-1185">Reference proteome</keyword>
<proteinExistence type="predicted"/>
<feature type="repeat" description="TPR" evidence="3">
    <location>
        <begin position="107"/>
        <end position="140"/>
    </location>
</feature>
<accession>A0A5K7YWM4</accession>
<evidence type="ECO:0000313" key="5">
    <source>
        <dbReference type="Proteomes" id="UP000427769"/>
    </source>
</evidence>
<protein>
    <submittedName>
        <fullName evidence="4">Uncharacterized protein</fullName>
    </submittedName>
</protein>
<dbReference type="Proteomes" id="UP000427769">
    <property type="component" value="Chromosome"/>
</dbReference>
<evidence type="ECO:0000313" key="4">
    <source>
        <dbReference type="EMBL" id="BBO73736.1"/>
    </source>
</evidence>
<feature type="repeat" description="TPR" evidence="3">
    <location>
        <begin position="38"/>
        <end position="71"/>
    </location>
</feature>
<dbReference type="Gene3D" id="1.25.40.10">
    <property type="entry name" value="Tetratricopeptide repeat domain"/>
    <property type="match status" value="2"/>
</dbReference>
<dbReference type="SMART" id="SM00028">
    <property type="entry name" value="TPR"/>
    <property type="match status" value="5"/>
</dbReference>
<keyword evidence="2 3" id="KW-0802">TPR repeat</keyword>
<dbReference type="PROSITE" id="PS50005">
    <property type="entry name" value="TPR"/>
    <property type="match status" value="3"/>
</dbReference>
<evidence type="ECO:0000256" key="2">
    <source>
        <dbReference type="ARBA" id="ARBA00022803"/>
    </source>
</evidence>